<dbReference type="InterPro" id="IPR039366">
    <property type="entry name" value="Pilotin"/>
</dbReference>
<dbReference type="STRING" id="1853130.PMA3_04740"/>
<evidence type="ECO:0000313" key="1">
    <source>
        <dbReference type="EMBL" id="ANJ54506.1"/>
    </source>
</evidence>
<dbReference type="KEGG" id="psil:PMA3_04740"/>
<keyword evidence="2" id="KW-1185">Reference proteome</keyword>
<dbReference type="PANTHER" id="PTHR38013:SF1">
    <property type="entry name" value="GLYCOPROTEIN_POLYSACCHARIDE METABOLISM"/>
    <property type="match status" value="1"/>
</dbReference>
<sequence>MSNEPVKTIGGTVHYLEKIALLPNSTLYVSLLDVSLADASAKELAHQVTPHAETAGLGFNLVYPMADVLPGHSYAISASIKTDGKLVFITAERHSVELGVDHVKGQKILVSRVNH</sequence>
<accession>A0A191YP53</accession>
<dbReference type="Pfam" id="PF09619">
    <property type="entry name" value="YscW"/>
    <property type="match status" value="1"/>
</dbReference>
<dbReference type="AlphaFoldDB" id="A0A191YP53"/>
<protein>
    <recommendedName>
        <fullName evidence="3">Lipoprotein</fullName>
    </recommendedName>
</protein>
<reference evidence="1 2" key="1">
    <citation type="journal article" date="2018" name="Syst. Appl. Microbiol.">
        <title>Pseudomonas silesiensis sp. nov. strain A3T isolated from a biological pesticide sewage treatment plant and analysis of the complete genome sequence.</title>
        <authorList>
            <person name="Kaminski M.A."/>
            <person name="Furmanczyk E.M."/>
            <person name="Sobczak A."/>
            <person name="Dziembowski A."/>
            <person name="Lipinski L."/>
        </authorList>
    </citation>
    <scope>NUCLEOTIDE SEQUENCE [LARGE SCALE GENOMIC DNA]</scope>
    <source>
        <strain evidence="1 2">A3</strain>
    </source>
</reference>
<name>A0A191YP53_9PSED</name>
<gene>
    <name evidence="1" type="ORF">PMA3_04740</name>
</gene>
<organism evidence="1 2">
    <name type="scientific">Pseudomonas silesiensis</name>
    <dbReference type="NCBI Taxonomy" id="1853130"/>
    <lineage>
        <taxon>Bacteria</taxon>
        <taxon>Pseudomonadati</taxon>
        <taxon>Pseudomonadota</taxon>
        <taxon>Gammaproteobacteria</taxon>
        <taxon>Pseudomonadales</taxon>
        <taxon>Pseudomonadaceae</taxon>
        <taxon>Pseudomonas</taxon>
    </lineage>
</organism>
<dbReference type="PANTHER" id="PTHR38013">
    <property type="entry name" value="GLYCOPROTEIN/POLYSACCHARIDE METABOLISM"/>
    <property type="match status" value="1"/>
</dbReference>
<dbReference type="InterPro" id="IPR053196">
    <property type="entry name" value="Lipoprotein_YbaY-like"/>
</dbReference>
<proteinExistence type="predicted"/>
<dbReference type="EMBL" id="CP014870">
    <property type="protein sequence ID" value="ANJ54506.1"/>
    <property type="molecule type" value="Genomic_DNA"/>
</dbReference>
<evidence type="ECO:0000313" key="2">
    <source>
        <dbReference type="Proteomes" id="UP000078354"/>
    </source>
</evidence>
<evidence type="ECO:0008006" key="3">
    <source>
        <dbReference type="Google" id="ProtNLM"/>
    </source>
</evidence>
<dbReference type="Proteomes" id="UP000078354">
    <property type="component" value="Chromosome"/>
</dbReference>
<dbReference type="OrthoDB" id="5348860at2"/>
<dbReference type="RefSeq" id="WP_064676087.1">
    <property type="nucleotide sequence ID" value="NZ_CP014870.1"/>
</dbReference>